<dbReference type="AlphaFoldDB" id="X1BL83"/>
<dbReference type="PANTHER" id="PTHR42947:SF1">
    <property type="entry name" value="COB--COM HETERODISULFIDE REDUCTASE SUBUNIT B 1"/>
    <property type="match status" value="1"/>
</dbReference>
<evidence type="ECO:0000256" key="1">
    <source>
        <dbReference type="ARBA" id="ARBA00023002"/>
    </source>
</evidence>
<comment type="caution">
    <text evidence="3">The sequence shown here is derived from an EMBL/GenBank/DDBJ whole genome shotgun (WGS) entry which is preliminary data.</text>
</comment>
<evidence type="ECO:0000259" key="2">
    <source>
        <dbReference type="Pfam" id="PF02754"/>
    </source>
</evidence>
<protein>
    <recommendedName>
        <fullName evidence="2">Cysteine-rich domain-containing protein</fullName>
    </recommendedName>
</protein>
<organism evidence="3">
    <name type="scientific">marine sediment metagenome</name>
    <dbReference type="NCBI Taxonomy" id="412755"/>
    <lineage>
        <taxon>unclassified sequences</taxon>
        <taxon>metagenomes</taxon>
        <taxon>ecological metagenomes</taxon>
    </lineage>
</organism>
<reference evidence="3" key="1">
    <citation type="journal article" date="2014" name="Front. Microbiol.">
        <title>High frequency of phylogenetically diverse reductive dehalogenase-homologous genes in deep subseafloor sedimentary metagenomes.</title>
        <authorList>
            <person name="Kawai M."/>
            <person name="Futagami T."/>
            <person name="Toyoda A."/>
            <person name="Takaki Y."/>
            <person name="Nishi S."/>
            <person name="Hori S."/>
            <person name="Arai W."/>
            <person name="Tsubouchi T."/>
            <person name="Morono Y."/>
            <person name="Uchiyama I."/>
            <person name="Ito T."/>
            <person name="Fujiyama A."/>
            <person name="Inagaki F."/>
            <person name="Takami H."/>
        </authorList>
    </citation>
    <scope>NUCLEOTIDE SEQUENCE</scope>
    <source>
        <strain evidence="3">Expedition CK06-06</strain>
    </source>
</reference>
<evidence type="ECO:0000313" key="3">
    <source>
        <dbReference type="EMBL" id="GAG81942.1"/>
    </source>
</evidence>
<feature type="domain" description="Cysteine-rich" evidence="2">
    <location>
        <begin position="5"/>
        <end position="53"/>
    </location>
</feature>
<dbReference type="GO" id="GO:0016491">
    <property type="term" value="F:oxidoreductase activity"/>
    <property type="evidence" value="ECO:0007669"/>
    <property type="project" value="UniProtKB-KW"/>
</dbReference>
<accession>X1BL83</accession>
<gene>
    <name evidence="3" type="ORF">S01H4_23960</name>
</gene>
<feature type="domain" description="Cysteine-rich" evidence="2">
    <location>
        <begin position="115"/>
        <end position="208"/>
    </location>
</feature>
<proteinExistence type="predicted"/>
<name>X1BL83_9ZZZZ</name>
<dbReference type="PANTHER" id="PTHR42947">
    <property type="entry name" value="COB--COM HETERODISULFIDE REDUCTASE SUBUNIT B 1"/>
    <property type="match status" value="1"/>
</dbReference>
<dbReference type="InterPro" id="IPR004017">
    <property type="entry name" value="Cys_rich_dom"/>
</dbReference>
<sequence>MDMLGASCCPAPGVFRGFHIPTWFVIAARNIAIAEELGVSLVTGCNGCYGTLRDAWWDLEHDREEKKHVNKLLAKIGKEYKGNFEPKHIMQALYLDMGKEYIRGFIKHKFKDLKVAVHYGCHIVKPSDKRPWDGEYENPTFLDEIVELTGATSIEYKEKFMCCGAGGAVRTAVKEVAADFTREKLVNMREAGVDIIINCCPFCHLQLDLGQVEVNNFYKDIIGEPFHIPVIYITQLLGVAMGMDPSRLGLIKNHDLKGVSPFISIQP</sequence>
<dbReference type="InterPro" id="IPR051278">
    <property type="entry name" value="HdrB/HdrD_reductase"/>
</dbReference>
<keyword evidence="1" id="KW-0560">Oxidoreductase</keyword>
<dbReference type="Pfam" id="PF02754">
    <property type="entry name" value="CCG"/>
    <property type="match status" value="2"/>
</dbReference>
<feature type="non-terminal residue" evidence="3">
    <location>
        <position position="267"/>
    </location>
</feature>
<dbReference type="EMBL" id="BART01011196">
    <property type="protein sequence ID" value="GAG81942.1"/>
    <property type="molecule type" value="Genomic_DNA"/>
</dbReference>
<dbReference type="Gene3D" id="1.20.1050.140">
    <property type="match status" value="1"/>
</dbReference>